<dbReference type="Proteomes" id="UP001150259">
    <property type="component" value="Unassembled WGS sequence"/>
</dbReference>
<keyword evidence="1" id="KW-0472">Membrane</keyword>
<sequence>MSEIWSGVFATMRGNPGATLGLALITTTLALVPATALAIWLAGGGADLAEVLATDPLGTDDPSVTSGAFATATLAANIPTLGMWVVSILLPLFVALVIGHAIQGRKVTLGQTWEQTRGRILAALGTTALVIAMMAGVMVLALLGAVGIWTAGDGAGSVVLTVVLGLAAVAAFIYLWVKVGFAVSIVVLESAGARRAISRSWRLTAGRPFWRILGIRFLTVIVAGIAGSIVATPIGVIALFAPGEPGADSVVWIVPLTQAISMLVQGVLITPFVSGVDSLLYVDQRIRCEGLDVQLMQQVPTPPSA</sequence>
<dbReference type="RefSeq" id="WP_272463499.1">
    <property type="nucleotide sequence ID" value="NZ_JAPFQL010000094.1"/>
</dbReference>
<evidence type="ECO:0000259" key="2">
    <source>
        <dbReference type="Pfam" id="PF25231"/>
    </source>
</evidence>
<proteinExistence type="predicted"/>
<feature type="transmembrane region" description="Helical" evidence="1">
    <location>
        <begin position="120"/>
        <end position="149"/>
    </location>
</feature>
<evidence type="ECO:0000313" key="3">
    <source>
        <dbReference type="EMBL" id="MDC5698939.1"/>
    </source>
</evidence>
<feature type="transmembrane region" description="Helical" evidence="1">
    <location>
        <begin position="155"/>
        <end position="188"/>
    </location>
</feature>
<keyword evidence="1" id="KW-1133">Transmembrane helix</keyword>
<gene>
    <name evidence="3" type="ORF">OO014_16930</name>
</gene>
<comment type="caution">
    <text evidence="3">The sequence shown here is derived from an EMBL/GenBank/DDBJ whole genome shotgun (WGS) entry which is preliminary data.</text>
</comment>
<protein>
    <recommendedName>
        <fullName evidence="2">DUF7847 domain-containing protein</fullName>
    </recommendedName>
</protein>
<dbReference type="EMBL" id="JAPFQL010000094">
    <property type="protein sequence ID" value="MDC5698939.1"/>
    <property type="molecule type" value="Genomic_DNA"/>
</dbReference>
<feature type="domain" description="DUF7847" evidence="2">
    <location>
        <begin position="52"/>
        <end position="273"/>
    </location>
</feature>
<evidence type="ECO:0000256" key="1">
    <source>
        <dbReference type="SAM" id="Phobius"/>
    </source>
</evidence>
<keyword evidence="4" id="KW-1185">Reference proteome</keyword>
<accession>A0ABT5GL41</accession>
<evidence type="ECO:0000313" key="4">
    <source>
        <dbReference type="Proteomes" id="UP001150259"/>
    </source>
</evidence>
<feature type="transmembrane region" description="Helical" evidence="1">
    <location>
        <begin position="209"/>
        <end position="240"/>
    </location>
</feature>
<name>A0ABT5GL41_9MICO</name>
<dbReference type="Pfam" id="PF25231">
    <property type="entry name" value="DUF7847"/>
    <property type="match status" value="1"/>
</dbReference>
<keyword evidence="1" id="KW-0812">Transmembrane</keyword>
<organism evidence="3 4">
    <name type="scientific">Intrasporangium calvum</name>
    <dbReference type="NCBI Taxonomy" id="53358"/>
    <lineage>
        <taxon>Bacteria</taxon>
        <taxon>Bacillati</taxon>
        <taxon>Actinomycetota</taxon>
        <taxon>Actinomycetes</taxon>
        <taxon>Micrococcales</taxon>
        <taxon>Intrasporangiaceae</taxon>
        <taxon>Intrasporangium</taxon>
    </lineage>
</organism>
<feature type="transmembrane region" description="Helical" evidence="1">
    <location>
        <begin position="20"/>
        <end position="42"/>
    </location>
</feature>
<dbReference type="InterPro" id="IPR057169">
    <property type="entry name" value="DUF7847"/>
</dbReference>
<feature type="transmembrane region" description="Helical" evidence="1">
    <location>
        <begin position="81"/>
        <end position="99"/>
    </location>
</feature>
<reference evidence="3 4" key="1">
    <citation type="submission" date="2022-11" db="EMBL/GenBank/DDBJ databases">
        <title>Anaerobic phenanthrene biodegradation by a DNRA strain PheN6.</title>
        <authorList>
            <person name="Zhang Z."/>
        </authorList>
    </citation>
    <scope>NUCLEOTIDE SEQUENCE [LARGE SCALE GENOMIC DNA]</scope>
    <source>
        <strain evidence="3 4">PheN6</strain>
    </source>
</reference>
<feature type="transmembrane region" description="Helical" evidence="1">
    <location>
        <begin position="260"/>
        <end position="282"/>
    </location>
</feature>